<dbReference type="InterPro" id="IPR027417">
    <property type="entry name" value="P-loop_NTPase"/>
</dbReference>
<dbReference type="Gene3D" id="3.90.1570.50">
    <property type="match status" value="1"/>
</dbReference>
<evidence type="ECO:0000259" key="11">
    <source>
        <dbReference type="PROSITE" id="PS51192"/>
    </source>
</evidence>
<proteinExistence type="inferred from homology"/>
<comment type="similarity">
    <text evidence="2 10">Belongs to the HsdR family.</text>
</comment>
<gene>
    <name evidence="12" type="ORF">C5O23_09315</name>
</gene>
<dbReference type="SUPFAM" id="SSF52540">
    <property type="entry name" value="P-loop containing nucleoside triphosphate hydrolases"/>
    <property type="match status" value="1"/>
</dbReference>
<evidence type="ECO:0000256" key="9">
    <source>
        <dbReference type="ARBA" id="ARBA00023125"/>
    </source>
</evidence>
<dbReference type="InterPro" id="IPR007409">
    <property type="entry name" value="Restrct_endonuc_type1_HsdR_N"/>
</dbReference>
<sequence length="1044" mass="120130">MAEKFNKETPFEVALVEALRRKGWGQQPVLMYPTEADLIENWRQILSKINNGIDCLNGCPLTDGEMQQVLQQVMDLRTPLRLNSEFINGKSVSIIRDNANDTLHNGKTVSLIVYDKQKIGSNDTVYQIARQPKFTTNSQILGERRGDFTLLINGMPLIHVELKRSGVPVRNACNQIERYMRTGVFDGIFSLVQIFVAMNPEETLYFANPGPDGKFNPDFFFHWADFNNELINDWPDIAETLLSIPMAHQLIGYYTVPDKGDGILKVMRSYQYYAARSIFQKVQQHNWKVSDQLGGHIWHTTGSGKTLTSFKSAQLIAQSNDDAEKVVFLVDRIELGDQSYKEYSGFAEEDTVQDTSNTNKLIAKLKSSDSKDKLIVTSIQKMSRVNEENMQQRKNELEQIRAKKIVFIVDEAHRSVFGEMYPTIRETFPMALFFGFTGTPIMPEYEKNMNTTVSLFGDELHRYVMPDGIRDGNVLGFNPVMCPTYDDIDLRKAVALEKAKAHTEEEALGDDDKKTIYLKYMDDVPMAGEMQSNGELSKGIEDYLSRTQYDRPEHREKVVDNIIKRFTLLSRNRKYHAILATSRIEEAVEYFKLLRAKAPQLNVTSLFDPNIDESGNGFDKEAALKLIIGEYNTTFGKKYEVAIYAAMKKDMSNRLAHKEAYKHLEPGQQIDILIVVNQMLTGFDSKWVNTLYLDKYYKPEQAHDLIQAISRTNRPQDKREKPFGTIRYYRKVHSMKRNIDDAIRMYSGGRPFGVFVDRLPHNLHRINDIFIEIKELFESADIANFSHLPSIDAEKGRFAKLFKALSDHISAARLQGFSWDKSNYETEDGDVISLVLTQEDFQTLQARYRELYEDSSGSSSPGNLPYEIDTHLTEIETGAIDYDYMNSRFEKYLKELRKDVLDEERLQKLLDEVHKSFAFLSQEEQRYANQFLIDVQSGNLKYNICKSFHDYIIDYMNKAQEGKIRTLAQNFGLDAELLKEMANARLNENNIDEFGRYTRLKASVSPVLAKAYFQQREGAILTPPKIRMKLDALLRNFILHGEIE</sequence>
<dbReference type="GO" id="GO:0009035">
    <property type="term" value="F:type I site-specific deoxyribonuclease activity"/>
    <property type="evidence" value="ECO:0007669"/>
    <property type="project" value="UniProtKB-EC"/>
</dbReference>
<evidence type="ECO:0000256" key="4">
    <source>
        <dbReference type="ARBA" id="ARBA00022741"/>
    </source>
</evidence>
<dbReference type="InterPro" id="IPR055180">
    <property type="entry name" value="HsdR_RecA-like_helicase_dom_2"/>
</dbReference>
<dbReference type="Proteomes" id="UP000244905">
    <property type="component" value="Unassembled WGS sequence"/>
</dbReference>
<keyword evidence="5 10" id="KW-0680">Restriction system</keyword>
<organism evidence="12 13">
    <name type="scientific">Duncaniella muris</name>
    <dbReference type="NCBI Taxonomy" id="2094150"/>
    <lineage>
        <taxon>Bacteria</taxon>
        <taxon>Pseudomonadati</taxon>
        <taxon>Bacteroidota</taxon>
        <taxon>Bacteroidia</taxon>
        <taxon>Bacteroidales</taxon>
        <taxon>Muribaculaceae</taxon>
        <taxon>Duncaniella</taxon>
    </lineage>
</organism>
<evidence type="ECO:0000256" key="5">
    <source>
        <dbReference type="ARBA" id="ARBA00022747"/>
    </source>
</evidence>
<dbReference type="PANTHER" id="PTHR30195">
    <property type="entry name" value="TYPE I SITE-SPECIFIC DEOXYRIBONUCLEASE PROTEIN SUBUNIT M AND R"/>
    <property type="match status" value="1"/>
</dbReference>
<dbReference type="InterPro" id="IPR022625">
    <property type="entry name" value="TypeI_RM_Rsu_C"/>
</dbReference>
<evidence type="ECO:0000256" key="7">
    <source>
        <dbReference type="ARBA" id="ARBA00022801"/>
    </source>
</evidence>
<dbReference type="PANTHER" id="PTHR30195:SF16">
    <property type="entry name" value="TYPE I RESTRICTION ENZYME ENDONUCLEASE SUBUNIT"/>
    <property type="match status" value="1"/>
</dbReference>
<dbReference type="RefSeq" id="WP_107032674.1">
    <property type="nucleotide sequence ID" value="NZ_PUEC01000020.1"/>
</dbReference>
<dbReference type="Pfam" id="PF04313">
    <property type="entry name" value="HSDR_N"/>
    <property type="match status" value="1"/>
</dbReference>
<dbReference type="GO" id="GO:0005524">
    <property type="term" value="F:ATP binding"/>
    <property type="evidence" value="ECO:0007669"/>
    <property type="project" value="UniProtKB-KW"/>
</dbReference>
<evidence type="ECO:0000256" key="10">
    <source>
        <dbReference type="RuleBase" id="RU364115"/>
    </source>
</evidence>
<feature type="domain" description="Helicase ATP-binding" evidence="11">
    <location>
        <begin position="286"/>
        <end position="458"/>
    </location>
</feature>
<comment type="function">
    <text evidence="10">Subunit R is required for both nuclease and ATPase activities, but not for modification.</text>
</comment>
<dbReference type="EC" id="3.1.21.3" evidence="10"/>
<evidence type="ECO:0000313" key="12">
    <source>
        <dbReference type="EMBL" id="PWB01554.1"/>
    </source>
</evidence>
<dbReference type="GO" id="GO:0003677">
    <property type="term" value="F:DNA binding"/>
    <property type="evidence" value="ECO:0007669"/>
    <property type="project" value="UniProtKB-KW"/>
</dbReference>
<dbReference type="Pfam" id="PF18766">
    <property type="entry name" value="SWI2_SNF2"/>
    <property type="match status" value="1"/>
</dbReference>
<evidence type="ECO:0000256" key="3">
    <source>
        <dbReference type="ARBA" id="ARBA00022722"/>
    </source>
</evidence>
<dbReference type="GO" id="GO:0009307">
    <property type="term" value="P:DNA restriction-modification system"/>
    <property type="evidence" value="ECO:0007669"/>
    <property type="project" value="UniProtKB-KW"/>
</dbReference>
<reference evidence="13" key="1">
    <citation type="submission" date="2018-02" db="EMBL/GenBank/DDBJ databases">
        <authorList>
            <person name="Clavel T."/>
            <person name="Strowig T."/>
        </authorList>
    </citation>
    <scope>NUCLEOTIDE SEQUENCE [LARGE SCALE GENOMIC DNA]</scope>
    <source>
        <strain evidence="13">DSM 103720</strain>
    </source>
</reference>
<dbReference type="InterPro" id="IPR004473">
    <property type="entry name" value="Restrct_endonuc_typeI_HsdR"/>
</dbReference>
<dbReference type="Pfam" id="PF12008">
    <property type="entry name" value="EcoR124_C"/>
    <property type="match status" value="1"/>
</dbReference>
<keyword evidence="6 12" id="KW-0255">Endonuclease</keyword>
<keyword evidence="9 10" id="KW-0238">DNA-binding</keyword>
<keyword evidence="4 10" id="KW-0547">Nucleotide-binding</keyword>
<dbReference type="GeneID" id="82526537"/>
<dbReference type="InterPro" id="IPR014001">
    <property type="entry name" value="Helicase_ATP-bd"/>
</dbReference>
<comment type="caution">
    <text evidence="12">The sequence shown here is derived from an EMBL/GenBank/DDBJ whole genome shotgun (WGS) entry which is preliminary data.</text>
</comment>
<evidence type="ECO:0000256" key="2">
    <source>
        <dbReference type="ARBA" id="ARBA00008598"/>
    </source>
</evidence>
<keyword evidence="3" id="KW-0540">Nuclease</keyword>
<dbReference type="Pfam" id="PF22679">
    <property type="entry name" value="T1R_D3-like"/>
    <property type="match status" value="1"/>
</dbReference>
<evidence type="ECO:0000313" key="13">
    <source>
        <dbReference type="Proteomes" id="UP000244905"/>
    </source>
</evidence>
<dbReference type="NCBIfam" id="TIGR00348">
    <property type="entry name" value="hsdR"/>
    <property type="match status" value="1"/>
</dbReference>
<keyword evidence="13" id="KW-1185">Reference proteome</keyword>
<keyword evidence="8 10" id="KW-0067">ATP-binding</keyword>
<dbReference type="EMBL" id="PUEC01000020">
    <property type="protein sequence ID" value="PWB01554.1"/>
    <property type="molecule type" value="Genomic_DNA"/>
</dbReference>
<keyword evidence="7 10" id="KW-0378">Hydrolase</keyword>
<accession>A0A2V1IPF8</accession>
<evidence type="ECO:0000256" key="6">
    <source>
        <dbReference type="ARBA" id="ARBA00022759"/>
    </source>
</evidence>
<dbReference type="SMART" id="SM00487">
    <property type="entry name" value="DEXDc"/>
    <property type="match status" value="1"/>
</dbReference>
<dbReference type="AlphaFoldDB" id="A0A2V1IPF8"/>
<dbReference type="CDD" id="cd22332">
    <property type="entry name" value="HsdR_N"/>
    <property type="match status" value="1"/>
</dbReference>
<dbReference type="Gene3D" id="3.40.50.300">
    <property type="entry name" value="P-loop containing nucleotide triphosphate hydrolases"/>
    <property type="match status" value="2"/>
</dbReference>
<dbReference type="InterPro" id="IPR051268">
    <property type="entry name" value="Type-I_R_enzyme_R_subunit"/>
</dbReference>
<comment type="subunit">
    <text evidence="10">The type I restriction/modification system is composed of three polypeptides R, M and S.</text>
</comment>
<comment type="catalytic activity">
    <reaction evidence="1 10">
        <text>Endonucleolytic cleavage of DNA to give random double-stranded fragments with terminal 5'-phosphates, ATP is simultaneously hydrolyzed.</text>
        <dbReference type="EC" id="3.1.21.3"/>
    </reaction>
</comment>
<protein>
    <recommendedName>
        <fullName evidence="10">Type I restriction enzyme endonuclease subunit</fullName>
        <shortName evidence="10">R protein</shortName>
        <ecNumber evidence="10">3.1.21.3</ecNumber>
    </recommendedName>
</protein>
<evidence type="ECO:0000256" key="8">
    <source>
        <dbReference type="ARBA" id="ARBA00022840"/>
    </source>
</evidence>
<name>A0A2V1IPF8_9BACT</name>
<dbReference type="PROSITE" id="PS51192">
    <property type="entry name" value="HELICASE_ATP_BIND_1"/>
    <property type="match status" value="1"/>
</dbReference>
<dbReference type="InterPro" id="IPR040980">
    <property type="entry name" value="SWI2_SNF2"/>
</dbReference>
<evidence type="ECO:0000256" key="1">
    <source>
        <dbReference type="ARBA" id="ARBA00000851"/>
    </source>
</evidence>